<proteinExistence type="predicted"/>
<dbReference type="GeneID" id="25911582"/>
<dbReference type="EMBL" id="KQ243115">
    <property type="protein sequence ID" value="KNC76417.1"/>
    <property type="molecule type" value="Genomic_DNA"/>
</dbReference>
<name>A0A0L0FHZ8_9EUKA</name>
<protein>
    <submittedName>
        <fullName evidence="2">Uncharacterized protein</fullName>
    </submittedName>
</protein>
<accession>A0A0L0FHZ8</accession>
<dbReference type="Proteomes" id="UP000054560">
    <property type="component" value="Unassembled WGS sequence"/>
</dbReference>
<evidence type="ECO:0000313" key="3">
    <source>
        <dbReference type="Proteomes" id="UP000054560"/>
    </source>
</evidence>
<dbReference type="RefSeq" id="XP_014150319.1">
    <property type="nucleotide sequence ID" value="XM_014294844.1"/>
</dbReference>
<evidence type="ECO:0000256" key="1">
    <source>
        <dbReference type="SAM" id="MobiDB-lite"/>
    </source>
</evidence>
<dbReference type="AlphaFoldDB" id="A0A0L0FHZ8"/>
<organism evidence="2 3">
    <name type="scientific">Sphaeroforma arctica JP610</name>
    <dbReference type="NCBI Taxonomy" id="667725"/>
    <lineage>
        <taxon>Eukaryota</taxon>
        <taxon>Ichthyosporea</taxon>
        <taxon>Ichthyophonida</taxon>
        <taxon>Sphaeroforma</taxon>
    </lineage>
</organism>
<keyword evidence="3" id="KW-1185">Reference proteome</keyword>
<gene>
    <name evidence="2" type="ORF">SARC_11078</name>
</gene>
<sequence>MPAAITERKRSSATSESKDSFKLYLKESGVVDDLWRLYDTRNVHGEDPLRMLKKSIVETETSDLRTRNNDLECENGELQLRVEFLEERMRLMGMTIPNARPVLKNSKSSSVNSSTESFEERRKPSLAAASQETFRRLLADGSSHTFVLATSVAHAYNSNGLMSLYYASRTDHRHALALPEGPEDLIKNISSIRKPTTKRCNTLFACPPFYDGLLKSASAATLNTWSIDCNYSAGSPLSSATVDR</sequence>
<reference evidence="2 3" key="1">
    <citation type="submission" date="2011-02" db="EMBL/GenBank/DDBJ databases">
        <title>The Genome Sequence of Sphaeroforma arctica JP610.</title>
        <authorList>
            <consortium name="The Broad Institute Genome Sequencing Platform"/>
            <person name="Russ C."/>
            <person name="Cuomo C."/>
            <person name="Young S.K."/>
            <person name="Zeng Q."/>
            <person name="Gargeya S."/>
            <person name="Alvarado L."/>
            <person name="Berlin A."/>
            <person name="Chapman S.B."/>
            <person name="Chen Z."/>
            <person name="Freedman E."/>
            <person name="Gellesch M."/>
            <person name="Goldberg J."/>
            <person name="Griggs A."/>
            <person name="Gujja S."/>
            <person name="Heilman E."/>
            <person name="Heiman D."/>
            <person name="Howarth C."/>
            <person name="Mehta T."/>
            <person name="Neiman D."/>
            <person name="Pearson M."/>
            <person name="Roberts A."/>
            <person name="Saif S."/>
            <person name="Shea T."/>
            <person name="Shenoy N."/>
            <person name="Sisk P."/>
            <person name="Stolte C."/>
            <person name="Sykes S."/>
            <person name="White J."/>
            <person name="Yandava C."/>
            <person name="Burger G."/>
            <person name="Gray M.W."/>
            <person name="Holland P.W.H."/>
            <person name="King N."/>
            <person name="Lang F.B.F."/>
            <person name="Roger A.J."/>
            <person name="Ruiz-Trillo I."/>
            <person name="Haas B."/>
            <person name="Nusbaum C."/>
            <person name="Birren B."/>
        </authorList>
    </citation>
    <scope>NUCLEOTIDE SEQUENCE [LARGE SCALE GENOMIC DNA]</scope>
    <source>
        <strain evidence="2 3">JP610</strain>
    </source>
</reference>
<feature type="region of interest" description="Disordered" evidence="1">
    <location>
        <begin position="101"/>
        <end position="125"/>
    </location>
</feature>
<evidence type="ECO:0000313" key="2">
    <source>
        <dbReference type="EMBL" id="KNC76417.1"/>
    </source>
</evidence>
<feature type="compositionally biased region" description="Low complexity" evidence="1">
    <location>
        <begin position="104"/>
        <end position="114"/>
    </location>
</feature>